<evidence type="ECO:0000256" key="7">
    <source>
        <dbReference type="ARBA" id="ARBA00023136"/>
    </source>
</evidence>
<dbReference type="InterPro" id="IPR001863">
    <property type="entry name" value="Glypican"/>
</dbReference>
<dbReference type="GO" id="GO:0045202">
    <property type="term" value="C:synapse"/>
    <property type="evidence" value="ECO:0007669"/>
    <property type="project" value="TreeGrafter"/>
</dbReference>
<evidence type="ECO:0000256" key="10">
    <source>
        <dbReference type="ARBA" id="ARBA00023288"/>
    </source>
</evidence>
<dbReference type="GO" id="GO:0009966">
    <property type="term" value="P:regulation of signal transduction"/>
    <property type="evidence" value="ECO:0007669"/>
    <property type="project" value="InterPro"/>
</dbReference>
<comment type="function">
    <text evidence="12">Cell surface proteoglycan.</text>
</comment>
<sequence length="367" mass="40503">MLGLDIIMCTFSVLSVAARADFKARNCSEVREACVGKGFSFAHVPIQEIPGEHLRVCPQGSTCCTQEMEDKFGQQSKQDFENLVDEMSHELRSTFVSRHERFDDAMLLLAQRLEGPFNIESVMDPIDVKISEAIMNMQDNTAQVSYRVFQGCGQPKPAGMTRSTRGVPDVFSARFRPYSPEERPTTASGTSLDRLVVDIKEKLKLSKKFWSNLPEAMCVEDRVTAGNASDEDCWNGHTQGRYFPEVQKDGLTHQVNNPEVGVDITRPDTQIRQQIMALRVMTNKLKNAYHGNDIYFQDSSDEGSSSGSGSGSTEVGPTDMDVAATEAPVVEADRSGPVVDSAPLCAPSLALPTMLALSTLALHRQWR</sequence>
<evidence type="ECO:0000256" key="4">
    <source>
        <dbReference type="ARBA" id="ARBA00022622"/>
    </source>
</evidence>
<keyword evidence="5 14" id="KW-0732">Signal</keyword>
<dbReference type="Ensembl" id="ENSGACT00000050107.1">
    <property type="protein sequence ID" value="ENSGACP00000063096.1"/>
    <property type="gene ID" value="ENSGACG00000004082.2"/>
</dbReference>
<dbReference type="GO" id="GO:0005576">
    <property type="term" value="C:extracellular region"/>
    <property type="evidence" value="ECO:0007669"/>
    <property type="project" value="TreeGrafter"/>
</dbReference>
<evidence type="ECO:0000256" key="3">
    <source>
        <dbReference type="ARBA" id="ARBA00022475"/>
    </source>
</evidence>
<evidence type="ECO:0000256" key="14">
    <source>
        <dbReference type="SAM" id="SignalP"/>
    </source>
</evidence>
<reference evidence="15" key="2">
    <citation type="submission" date="2025-08" db="UniProtKB">
        <authorList>
            <consortium name="Ensembl"/>
        </authorList>
    </citation>
    <scope>IDENTIFICATION</scope>
</reference>
<protein>
    <submittedName>
        <fullName evidence="15">Glypican 6b</fullName>
    </submittedName>
</protein>
<reference evidence="15" key="3">
    <citation type="submission" date="2025-09" db="UniProtKB">
        <authorList>
            <consortium name="Ensembl"/>
        </authorList>
    </citation>
    <scope>IDENTIFICATION</scope>
</reference>
<dbReference type="GO" id="GO:1905475">
    <property type="term" value="P:regulation of protein localization to membrane"/>
    <property type="evidence" value="ECO:0007669"/>
    <property type="project" value="TreeGrafter"/>
</dbReference>
<evidence type="ECO:0000256" key="13">
    <source>
        <dbReference type="SAM" id="MobiDB-lite"/>
    </source>
</evidence>
<keyword evidence="7 12" id="KW-0472">Membrane</keyword>
<accession>A0AAQ4RH73</accession>
<dbReference type="AlphaFoldDB" id="A0AAQ4RH73"/>
<evidence type="ECO:0000256" key="1">
    <source>
        <dbReference type="ARBA" id="ARBA00004609"/>
    </source>
</evidence>
<proteinExistence type="inferred from homology"/>
<feature type="signal peptide" evidence="14">
    <location>
        <begin position="1"/>
        <end position="20"/>
    </location>
</feature>
<evidence type="ECO:0000313" key="15">
    <source>
        <dbReference type="Ensembl" id="ENSGACP00000063096.1"/>
    </source>
</evidence>
<comment type="similarity">
    <text evidence="2 11">Belongs to the glypican family.</text>
</comment>
<dbReference type="GeneTree" id="ENSGT01050000244897"/>
<evidence type="ECO:0000256" key="12">
    <source>
        <dbReference type="RuleBase" id="RU003519"/>
    </source>
</evidence>
<keyword evidence="4 12" id="KW-0336">GPI-anchor</keyword>
<dbReference type="PANTHER" id="PTHR10822">
    <property type="entry name" value="GLYPICAN"/>
    <property type="match status" value="1"/>
</dbReference>
<keyword evidence="3" id="KW-1003">Cell membrane</keyword>
<evidence type="ECO:0000256" key="9">
    <source>
        <dbReference type="ARBA" id="ARBA00023207"/>
    </source>
</evidence>
<keyword evidence="6 12" id="KW-0654">Proteoglycan</keyword>
<evidence type="ECO:0000256" key="8">
    <source>
        <dbReference type="ARBA" id="ARBA00023180"/>
    </source>
</evidence>
<feature type="region of interest" description="Disordered" evidence="13">
    <location>
        <begin position="296"/>
        <end position="318"/>
    </location>
</feature>
<dbReference type="Proteomes" id="UP000007635">
    <property type="component" value="Chromosome XVI"/>
</dbReference>
<keyword evidence="9 12" id="KW-0357">Heparan sulfate</keyword>
<reference evidence="15 16" key="1">
    <citation type="journal article" date="2021" name="G3 (Bethesda)">
        <title>Improved contiguity of the threespine stickleback genome using long-read sequencing.</title>
        <authorList>
            <person name="Nath S."/>
            <person name="Shaw D.E."/>
            <person name="White M.A."/>
        </authorList>
    </citation>
    <scope>NUCLEOTIDE SEQUENCE [LARGE SCALE GENOMIC DNA]</scope>
    <source>
        <strain evidence="15 16">Lake Benthic</strain>
    </source>
</reference>
<evidence type="ECO:0000256" key="5">
    <source>
        <dbReference type="ARBA" id="ARBA00022729"/>
    </source>
</evidence>
<organism evidence="15 16">
    <name type="scientific">Gasterosteus aculeatus aculeatus</name>
    <name type="common">three-spined stickleback</name>
    <dbReference type="NCBI Taxonomy" id="481459"/>
    <lineage>
        <taxon>Eukaryota</taxon>
        <taxon>Metazoa</taxon>
        <taxon>Chordata</taxon>
        <taxon>Craniata</taxon>
        <taxon>Vertebrata</taxon>
        <taxon>Euteleostomi</taxon>
        <taxon>Actinopterygii</taxon>
        <taxon>Neopterygii</taxon>
        <taxon>Teleostei</taxon>
        <taxon>Neoteleostei</taxon>
        <taxon>Acanthomorphata</taxon>
        <taxon>Eupercaria</taxon>
        <taxon>Perciformes</taxon>
        <taxon>Cottioidei</taxon>
        <taxon>Gasterosteales</taxon>
        <taxon>Gasterosteidae</taxon>
        <taxon>Gasterosteus</taxon>
    </lineage>
</organism>
<dbReference type="GO" id="GO:0009986">
    <property type="term" value="C:cell surface"/>
    <property type="evidence" value="ECO:0007669"/>
    <property type="project" value="TreeGrafter"/>
</dbReference>
<dbReference type="GO" id="GO:0016477">
    <property type="term" value="P:cell migration"/>
    <property type="evidence" value="ECO:0007669"/>
    <property type="project" value="TreeGrafter"/>
</dbReference>
<dbReference type="Pfam" id="PF01153">
    <property type="entry name" value="Glypican"/>
    <property type="match status" value="1"/>
</dbReference>
<evidence type="ECO:0000313" key="16">
    <source>
        <dbReference type="Proteomes" id="UP000007635"/>
    </source>
</evidence>
<comment type="subcellular location">
    <subcellularLocation>
        <location evidence="1 12">Cell membrane</location>
        <topology evidence="1 12">Lipid-anchor</topology>
        <topology evidence="1 12">GPI-anchor</topology>
    </subcellularLocation>
</comment>
<keyword evidence="16" id="KW-1185">Reference proteome</keyword>
<evidence type="ECO:0000256" key="11">
    <source>
        <dbReference type="RuleBase" id="RU003518"/>
    </source>
</evidence>
<dbReference type="GO" id="GO:0098552">
    <property type="term" value="C:side of membrane"/>
    <property type="evidence" value="ECO:0007669"/>
    <property type="project" value="UniProtKB-KW"/>
</dbReference>
<evidence type="ECO:0000256" key="2">
    <source>
        <dbReference type="ARBA" id="ARBA00010260"/>
    </source>
</evidence>
<dbReference type="PANTHER" id="PTHR10822:SF31">
    <property type="entry name" value="GLYPICAN-6"/>
    <property type="match status" value="1"/>
</dbReference>
<dbReference type="GO" id="GO:0005886">
    <property type="term" value="C:plasma membrane"/>
    <property type="evidence" value="ECO:0007669"/>
    <property type="project" value="UniProtKB-SubCell"/>
</dbReference>
<keyword evidence="8" id="KW-0325">Glycoprotein</keyword>
<name>A0AAQ4RH73_GASAC</name>
<evidence type="ECO:0000256" key="6">
    <source>
        <dbReference type="ARBA" id="ARBA00022974"/>
    </source>
</evidence>
<keyword evidence="10 12" id="KW-0449">Lipoprotein</keyword>
<feature type="chain" id="PRO_5042933944" evidence="14">
    <location>
        <begin position="21"/>
        <end position="367"/>
    </location>
</feature>